<dbReference type="GO" id="GO:0016042">
    <property type="term" value="P:lipid catabolic process"/>
    <property type="evidence" value="ECO:0007669"/>
    <property type="project" value="UniProtKB-KW"/>
</dbReference>
<evidence type="ECO:0000313" key="10">
    <source>
        <dbReference type="EMBL" id="CAI5731115.1"/>
    </source>
</evidence>
<dbReference type="InterPro" id="IPR029058">
    <property type="entry name" value="AB_hydrolase_fold"/>
</dbReference>
<keyword evidence="3" id="KW-0378">Hydrolase</keyword>
<dbReference type="InterPro" id="IPR006693">
    <property type="entry name" value="AB_hydrolase_lipase"/>
</dbReference>
<evidence type="ECO:0000256" key="3">
    <source>
        <dbReference type="ARBA" id="ARBA00022801"/>
    </source>
</evidence>
<evidence type="ECO:0000256" key="5">
    <source>
        <dbReference type="ARBA" id="ARBA00023098"/>
    </source>
</evidence>
<keyword evidence="5" id="KW-0443">Lipid metabolism</keyword>
<evidence type="ECO:0000256" key="4">
    <source>
        <dbReference type="ARBA" id="ARBA00022963"/>
    </source>
</evidence>
<keyword evidence="6" id="KW-0325">Glycoprotein</keyword>
<dbReference type="Pfam" id="PF04083">
    <property type="entry name" value="Abhydro_lipase"/>
    <property type="match status" value="1"/>
</dbReference>
<keyword evidence="4" id="KW-0442">Lipid degradation</keyword>
<keyword evidence="8" id="KW-0812">Transmembrane</keyword>
<evidence type="ECO:0000256" key="6">
    <source>
        <dbReference type="ARBA" id="ARBA00023180"/>
    </source>
</evidence>
<feature type="transmembrane region" description="Helical" evidence="8">
    <location>
        <begin position="7"/>
        <end position="29"/>
    </location>
</feature>
<keyword evidence="8" id="KW-0472">Membrane</keyword>
<keyword evidence="2" id="KW-0732">Signal</keyword>
<sequence>MPPHLQRVLRIACVVLFGLDLALFVHALFSFNDVQRGDFRLDPDVGKSTVELGRARGYVVETHNVTTADGYVLIMHRLPQSYDESQASMDVVNSSTLLDDKAGRQSTKPVVLVQHGMVASSFSWVCDSRNHSLAYVLADAGYDVWLGNNRGNRYSNGHMEFTTEDSAFWDFSWEDMGKFDMPAMIDYALATSQQETLSFVGYSQGALQAFVAFAENQTLARSVSYFAALGPVAYMGHIESEEFQLLARTYADKFLGVSGQDEFFSGSTLLQNVIAPTACNMDPQLCASGFAILAKSTENLNSSRIGVYLSDVPSGTSVKSFRHYAQLVRANTFAAFDYGCSCPSVLGVKLCPERLCPNKVKYGSIDPPAFHLSSMRYPRIGLFTGGNDIFATSADIDQLREALPSGTIVYDEEVSSFGHLDFTWAIQANEELYQPMIEQLNQYADTGYKHRKENEER</sequence>
<evidence type="ECO:0000256" key="2">
    <source>
        <dbReference type="ARBA" id="ARBA00022729"/>
    </source>
</evidence>
<evidence type="ECO:0000259" key="9">
    <source>
        <dbReference type="Pfam" id="PF04083"/>
    </source>
</evidence>
<evidence type="ECO:0000256" key="7">
    <source>
        <dbReference type="PIRSR" id="PIRSR000862-1"/>
    </source>
</evidence>
<protein>
    <recommendedName>
        <fullName evidence="9">Partial AB-hydrolase lipase domain-containing protein</fullName>
    </recommendedName>
</protein>
<feature type="active site" description="Nucleophile" evidence="7">
    <location>
        <position position="203"/>
    </location>
</feature>
<organism evidence="10 11">
    <name type="scientific">Hyaloperonospora brassicae</name>
    <name type="common">Brassica downy mildew</name>
    <name type="synonym">Peronospora brassicae</name>
    <dbReference type="NCBI Taxonomy" id="162125"/>
    <lineage>
        <taxon>Eukaryota</taxon>
        <taxon>Sar</taxon>
        <taxon>Stramenopiles</taxon>
        <taxon>Oomycota</taxon>
        <taxon>Peronosporomycetes</taxon>
        <taxon>Peronosporales</taxon>
        <taxon>Peronosporaceae</taxon>
        <taxon>Hyaloperonospora</taxon>
    </lineage>
</organism>
<name>A0AAV0U5D5_HYABA</name>
<dbReference type="InterPro" id="IPR025483">
    <property type="entry name" value="Lipase_euk"/>
</dbReference>
<dbReference type="AlphaFoldDB" id="A0AAV0U5D5"/>
<feature type="domain" description="Partial AB-hydrolase lipase" evidence="9">
    <location>
        <begin position="51"/>
        <end position="127"/>
    </location>
</feature>
<proteinExistence type="inferred from homology"/>
<dbReference type="GO" id="GO:0016788">
    <property type="term" value="F:hydrolase activity, acting on ester bonds"/>
    <property type="evidence" value="ECO:0007669"/>
    <property type="project" value="InterPro"/>
</dbReference>
<dbReference type="PIRSF" id="PIRSF000862">
    <property type="entry name" value="Steryl_ester_lip"/>
    <property type="match status" value="1"/>
</dbReference>
<comment type="similarity">
    <text evidence="1">Belongs to the AB hydrolase superfamily. Lipase family.</text>
</comment>
<dbReference type="FunFam" id="3.40.50.1820:FF:000057">
    <property type="entry name" value="Lipase"/>
    <property type="match status" value="1"/>
</dbReference>
<evidence type="ECO:0000313" key="11">
    <source>
        <dbReference type="Proteomes" id="UP001162031"/>
    </source>
</evidence>
<feature type="active site" description="Charge relay system" evidence="7">
    <location>
        <position position="419"/>
    </location>
</feature>
<dbReference type="EMBL" id="CANTFL010001078">
    <property type="protein sequence ID" value="CAI5731115.1"/>
    <property type="molecule type" value="Genomic_DNA"/>
</dbReference>
<keyword evidence="11" id="KW-1185">Reference proteome</keyword>
<reference evidence="10" key="1">
    <citation type="submission" date="2022-12" db="EMBL/GenBank/DDBJ databases">
        <authorList>
            <person name="Webb A."/>
        </authorList>
    </citation>
    <scope>NUCLEOTIDE SEQUENCE</scope>
    <source>
        <strain evidence="10">Hp1</strain>
    </source>
</reference>
<dbReference type="Proteomes" id="UP001162031">
    <property type="component" value="Unassembled WGS sequence"/>
</dbReference>
<gene>
    <name evidence="10" type="ORF">HBR001_LOCUS5076</name>
</gene>
<dbReference type="Gene3D" id="3.40.50.1820">
    <property type="entry name" value="alpha/beta hydrolase"/>
    <property type="match status" value="1"/>
</dbReference>
<keyword evidence="8" id="KW-1133">Transmembrane helix</keyword>
<accession>A0AAV0U5D5</accession>
<evidence type="ECO:0000256" key="8">
    <source>
        <dbReference type="SAM" id="Phobius"/>
    </source>
</evidence>
<comment type="caution">
    <text evidence="10">The sequence shown here is derived from an EMBL/GenBank/DDBJ whole genome shotgun (WGS) entry which is preliminary data.</text>
</comment>
<evidence type="ECO:0000256" key="1">
    <source>
        <dbReference type="ARBA" id="ARBA00010701"/>
    </source>
</evidence>
<feature type="active site" description="Charge relay system" evidence="7">
    <location>
        <position position="388"/>
    </location>
</feature>
<dbReference type="PANTHER" id="PTHR11005">
    <property type="entry name" value="LYSOSOMAL ACID LIPASE-RELATED"/>
    <property type="match status" value="1"/>
</dbReference>
<dbReference type="SUPFAM" id="SSF53474">
    <property type="entry name" value="alpha/beta-Hydrolases"/>
    <property type="match status" value="1"/>
</dbReference>